<dbReference type="InterPro" id="IPR029058">
    <property type="entry name" value="AB_hydrolase_fold"/>
</dbReference>
<comment type="caution">
    <text evidence="3">The sequence shown here is derived from an EMBL/GenBank/DDBJ whole genome shotgun (WGS) entry which is preliminary data.</text>
</comment>
<dbReference type="PANTHER" id="PTHR22946">
    <property type="entry name" value="DIENELACTONE HYDROLASE DOMAIN-CONTAINING PROTEIN-RELATED"/>
    <property type="match status" value="1"/>
</dbReference>
<dbReference type="Pfam" id="PF05448">
    <property type="entry name" value="AXE1"/>
    <property type="match status" value="1"/>
</dbReference>
<protein>
    <recommendedName>
        <fullName evidence="5">Secretion system C-terminal sorting domain-containing protein</fullName>
    </recommendedName>
</protein>
<dbReference type="InterPro" id="IPR050261">
    <property type="entry name" value="FrsA_esterase"/>
</dbReference>
<dbReference type="Pfam" id="PF18962">
    <property type="entry name" value="Por_Secre_tail"/>
    <property type="match status" value="1"/>
</dbReference>
<reference evidence="3 4" key="1">
    <citation type="journal article" date="2016" name="Nat. Commun.">
        <title>Thousands of microbial genomes shed light on interconnected biogeochemical processes in an aquifer system.</title>
        <authorList>
            <person name="Anantharaman K."/>
            <person name="Brown C.T."/>
            <person name="Hug L.A."/>
            <person name="Sharon I."/>
            <person name="Castelle C.J."/>
            <person name="Probst A.J."/>
            <person name="Thomas B.C."/>
            <person name="Singh A."/>
            <person name="Wilkins M.J."/>
            <person name="Karaoz U."/>
            <person name="Brodie E.L."/>
            <person name="Williams K.H."/>
            <person name="Hubbard S.S."/>
            <person name="Banfield J.F."/>
        </authorList>
    </citation>
    <scope>NUCLEOTIDE SEQUENCE [LARGE SCALE GENOMIC DNA]</scope>
</reference>
<evidence type="ECO:0000259" key="2">
    <source>
        <dbReference type="Pfam" id="PF18962"/>
    </source>
</evidence>
<organism evidence="3 4">
    <name type="scientific">Candidatus Raymondbacteria bacterium RIFOXYD12_FULL_49_13</name>
    <dbReference type="NCBI Taxonomy" id="1817890"/>
    <lineage>
        <taxon>Bacteria</taxon>
        <taxon>Raymondiibacteriota</taxon>
    </lineage>
</organism>
<dbReference type="InterPro" id="IPR008391">
    <property type="entry name" value="AXE1_dom"/>
</dbReference>
<dbReference type="PANTHER" id="PTHR22946:SF8">
    <property type="entry name" value="ACETYL XYLAN ESTERASE DOMAIN-CONTAINING PROTEIN"/>
    <property type="match status" value="1"/>
</dbReference>
<sequence>MVILKAFWSFIIVVNIAPAFCAFNDWYPSWARNQQPDYARIMPTSSAQWDSIQTLIRNGMQSTLSLDKLDPLSGVREGVVTDHGTYTARSVGIPIVAGHLATAAFYLPKTGGPKFPAVIHFSGHWLGGKHSTQDMTGACRTLANDGYIVLMFDMGYSVEFTGVPPHDSHYGQICEPFGFGVAQMQIVSCMRGIDYLFSRNDVDTSKIGATGSSTGGSVTLYFGAIDNRVKVSVPVCPTAVDTTFIITTFRPVCHIPPFVGYYGEHLQFFNITAPRALYMINEGPLFPAVWNRSIFPVWDLYGNRAADCIYATEGNHNYNMNKSIMAAKFFNMHFKGAEGNPLGYAHEDPAQPVLAYTSSSGWLTNPYENNAAWLQYNLGKMWLDSINPPVAQQDLDNRVGNVRQHIMSDAFRGLSKIDVPLNPSGSTIQVDPSFSLTLSTTNGNGARKPTFIMISPEGDTGLSVLRGILAGKGYAVVAATFRGTGNNRVKDNRPTPSLLTPDLISDFWVRIFGVPTLGLMYYDVKRVLDYLHTVPWCDTTKIGVVGEDIGGITALITAMMDDRIDMVGTKKQLFSWMHEPTSHRLFVHPVYSKPDDASWHEASWPYGVGKYADITMMAGLAYPCAAYVNGGDDWYNIYVTGDGNNARTPLNQTDLSNAYKWSADAFMNLGKPQNIQIKAGSTDQEMADWFEARINAGDIINRTMRPGSNVQIPGEKEEMALSVSPNPFNPATTIIITNCKLRITNPELKIFNIRGKLVADLSSQIRNSKFEISNSVNWDASHCSSGTYIVRLKAGGRETVSKAILMR</sequence>
<dbReference type="Gene3D" id="3.40.50.1820">
    <property type="entry name" value="alpha/beta hydrolase"/>
    <property type="match status" value="2"/>
</dbReference>
<feature type="domain" description="Secretion system C-terminal sorting" evidence="2">
    <location>
        <begin position="724"/>
        <end position="804"/>
    </location>
</feature>
<name>A0A1F7F2U4_UNCRA</name>
<dbReference type="Proteomes" id="UP000179243">
    <property type="component" value="Unassembled WGS sequence"/>
</dbReference>
<dbReference type="AlphaFoldDB" id="A0A1F7F2U4"/>
<accession>A0A1F7F2U4</accession>
<dbReference type="EMBL" id="MFYX01000136">
    <property type="protein sequence ID" value="OGK00994.1"/>
    <property type="molecule type" value="Genomic_DNA"/>
</dbReference>
<evidence type="ECO:0008006" key="5">
    <source>
        <dbReference type="Google" id="ProtNLM"/>
    </source>
</evidence>
<evidence type="ECO:0000313" key="3">
    <source>
        <dbReference type="EMBL" id="OGK00994.1"/>
    </source>
</evidence>
<evidence type="ECO:0000259" key="1">
    <source>
        <dbReference type="Pfam" id="PF05448"/>
    </source>
</evidence>
<dbReference type="InterPro" id="IPR026444">
    <property type="entry name" value="Secre_tail"/>
</dbReference>
<dbReference type="NCBIfam" id="TIGR04183">
    <property type="entry name" value="Por_Secre_tail"/>
    <property type="match status" value="1"/>
</dbReference>
<proteinExistence type="predicted"/>
<dbReference type="SUPFAM" id="SSF53474">
    <property type="entry name" value="alpha/beta-Hydrolases"/>
    <property type="match status" value="2"/>
</dbReference>
<evidence type="ECO:0000313" key="4">
    <source>
        <dbReference type="Proteomes" id="UP000179243"/>
    </source>
</evidence>
<feature type="domain" description="Acetyl xylan esterase" evidence="1">
    <location>
        <begin position="98"/>
        <end position="241"/>
    </location>
</feature>
<gene>
    <name evidence="3" type="ORF">A2519_17215</name>
</gene>